<dbReference type="Pfam" id="PF07690">
    <property type="entry name" value="MFS_1"/>
    <property type="match status" value="1"/>
</dbReference>
<dbReference type="PANTHER" id="PTHR23526">
    <property type="entry name" value="INTEGRAL MEMBRANE TRANSPORT PROTEIN-RELATED"/>
    <property type="match status" value="1"/>
</dbReference>
<sequence length="156" mass="17388">GLIVKNILGNNAIEFPYNFALLFFLVFIFFSISYIALGSVKEPTEKVYKNQLPFKDFLKKAFLIIKKNSNYKKFIVVEILAGTAGMALPFYILYLKDILGIRLGTVGILLSAQMLGSVLSNILWAHLSDFVGNKKVIQISTFAGLIKIDVSVVEFA</sequence>
<feature type="transmembrane region" description="Helical" evidence="1">
    <location>
        <begin position="74"/>
        <end position="94"/>
    </location>
</feature>
<evidence type="ECO:0000256" key="1">
    <source>
        <dbReference type="SAM" id="Phobius"/>
    </source>
</evidence>
<keyword evidence="1" id="KW-0472">Membrane</keyword>
<protein>
    <recommendedName>
        <fullName evidence="3">Major facilitator superfamily (MFS) profile domain-containing protein</fullName>
    </recommendedName>
</protein>
<feature type="non-terminal residue" evidence="2">
    <location>
        <position position="1"/>
    </location>
</feature>
<dbReference type="PANTHER" id="PTHR23526:SF1">
    <property type="entry name" value="MAJOR FACILITATOR SUPERFAMILY MFS_1"/>
    <property type="match status" value="1"/>
</dbReference>
<feature type="transmembrane region" description="Helical" evidence="1">
    <location>
        <begin position="106"/>
        <end position="125"/>
    </location>
</feature>
<proteinExistence type="predicted"/>
<dbReference type="InterPro" id="IPR052528">
    <property type="entry name" value="Sugar_transport-like"/>
</dbReference>
<dbReference type="InterPro" id="IPR036259">
    <property type="entry name" value="MFS_trans_sf"/>
</dbReference>
<dbReference type="EMBL" id="BARU01004733">
    <property type="protein sequence ID" value="GAH23267.1"/>
    <property type="molecule type" value="Genomic_DNA"/>
</dbReference>
<keyword evidence="1" id="KW-0812">Transmembrane</keyword>
<accession>X1DSX2</accession>
<dbReference type="SUPFAM" id="SSF103473">
    <property type="entry name" value="MFS general substrate transporter"/>
    <property type="match status" value="1"/>
</dbReference>
<organism evidence="2">
    <name type="scientific">marine sediment metagenome</name>
    <dbReference type="NCBI Taxonomy" id="412755"/>
    <lineage>
        <taxon>unclassified sequences</taxon>
        <taxon>metagenomes</taxon>
        <taxon>ecological metagenomes</taxon>
    </lineage>
</organism>
<gene>
    <name evidence="2" type="ORF">S03H2_09353</name>
</gene>
<keyword evidence="1" id="KW-1133">Transmembrane helix</keyword>
<reference evidence="2" key="1">
    <citation type="journal article" date="2014" name="Front. Microbiol.">
        <title>High frequency of phylogenetically diverse reductive dehalogenase-homologous genes in deep subseafloor sedimentary metagenomes.</title>
        <authorList>
            <person name="Kawai M."/>
            <person name="Futagami T."/>
            <person name="Toyoda A."/>
            <person name="Takaki Y."/>
            <person name="Nishi S."/>
            <person name="Hori S."/>
            <person name="Arai W."/>
            <person name="Tsubouchi T."/>
            <person name="Morono Y."/>
            <person name="Uchiyama I."/>
            <person name="Ito T."/>
            <person name="Fujiyama A."/>
            <person name="Inagaki F."/>
            <person name="Takami H."/>
        </authorList>
    </citation>
    <scope>NUCLEOTIDE SEQUENCE</scope>
    <source>
        <strain evidence="2">Expedition CK06-06</strain>
    </source>
</reference>
<dbReference type="AlphaFoldDB" id="X1DSX2"/>
<dbReference type="InterPro" id="IPR011701">
    <property type="entry name" value="MFS"/>
</dbReference>
<name>X1DSX2_9ZZZZ</name>
<feature type="transmembrane region" description="Helical" evidence="1">
    <location>
        <begin position="15"/>
        <end position="37"/>
    </location>
</feature>
<evidence type="ECO:0000313" key="2">
    <source>
        <dbReference type="EMBL" id="GAH23267.1"/>
    </source>
</evidence>
<dbReference type="Gene3D" id="1.20.1250.20">
    <property type="entry name" value="MFS general substrate transporter like domains"/>
    <property type="match status" value="1"/>
</dbReference>
<dbReference type="GO" id="GO:0022857">
    <property type="term" value="F:transmembrane transporter activity"/>
    <property type="evidence" value="ECO:0007669"/>
    <property type="project" value="InterPro"/>
</dbReference>
<comment type="caution">
    <text evidence="2">The sequence shown here is derived from an EMBL/GenBank/DDBJ whole genome shotgun (WGS) entry which is preliminary data.</text>
</comment>
<evidence type="ECO:0008006" key="3">
    <source>
        <dbReference type="Google" id="ProtNLM"/>
    </source>
</evidence>